<dbReference type="EMBL" id="LC625835">
    <property type="protein sequence ID" value="BCU03994.1"/>
    <property type="molecule type" value="Genomic_DNA"/>
</dbReference>
<evidence type="ECO:0000313" key="1">
    <source>
        <dbReference type="EMBL" id="BCU03994.1"/>
    </source>
</evidence>
<accession>A0A811BPD8</accession>
<name>A0A811BPD8_9VIRU</name>
<organism evidence="1 2">
    <name type="scientific">Pandoravirus japonicus</name>
    <dbReference type="NCBI Taxonomy" id="2823154"/>
    <lineage>
        <taxon>Viruses</taxon>
        <taxon>Pandoravirus</taxon>
    </lineage>
</organism>
<sequence>MDGSWWVFGLLWSVLLSVASYILLVSRASSPHGAVCCDGHNQEKKKTEASGRDRVNGAVCDAMPIDRDGSHDDSGSHCNTVASLPLADDLLSSPPLTLVDLPPDVHCHIVSFLDARGAVGYVGAARALRVLGHHQALALRPAWGIGECVCGCDMHLCDRCSCGRRSDNIDLTVSMGCSTLCYPVRFTTLFAAGRLDDARALYRRIEALVLPAFAHLGEAESRRALASWLLYDALCCYQESARVDAAAAALAHEMAGTCVFRQYVWESNDVLGVEGAVARGHYTCIRECLTAKEISQPPVRFANALGCVDVANVLDRAADAGDDPVALDRLAFLCRGVQQFNATSSGVGLVLRRRIGREAIAIIRQHAPTIGRIECNEPRTPAWTPNRAEALWEAFLKGHFDEADRMCALAREALGDNDKEAKRAHDKLNGACTSERLHRLVLAAADPAVGTNVADILSRHFPRAWALEMRNQVFGQSCGDRDCMPCVAVLHTEHLAHVERISLGGHQVCFALWPSPHERGYGIEGSRTRALALLRHPSVLWPRRVALTAAAYGDIEVLEALAPERIINTKPMPSTPPPAWTVDVVALLAAAGYAHHARDMASRYGIDFRTVDVAATVTALNGTKPRKPWSCLYSADVARCPLPLTVLLHVPRADTRRTIKEAVERGVGVPVDAVDAVHLAVAFPGLFDGHWATRVLKPTTAVGAIDWLCGQTRVRFDAAYVTACASIGATGVVHYLAVRRGIACDIDAVRTALPRWVGWFFEPQSDGDDDDDAQGPAPAWIDFMEPVLRAGEIDASVPADDKDGDLCGL</sequence>
<proteinExistence type="predicted"/>
<dbReference type="Proteomes" id="UP001253637">
    <property type="component" value="Segment"/>
</dbReference>
<reference evidence="1" key="1">
    <citation type="submission" date="2021-04" db="EMBL/GenBank/DDBJ databases">
        <title>Draft Genome Sequence of Pandoravirus japonicus, Isolated from the Sabaishi River of Niigata, Japan.</title>
        <authorList>
            <person name="Hosokawa N."/>
            <person name="Takahashi H."/>
            <person name="Aoki K."/>
            <person name="Takemura M."/>
        </authorList>
    </citation>
    <scope>NUCLEOTIDE SEQUENCE</scope>
</reference>
<evidence type="ECO:0000313" key="2">
    <source>
        <dbReference type="Proteomes" id="UP001253637"/>
    </source>
</evidence>
<protein>
    <submittedName>
        <fullName evidence="1">Uncharacterized protein</fullName>
    </submittedName>
</protein>